<dbReference type="PANTHER" id="PTHR34504:SF4">
    <property type="entry name" value="ANTITOXIN HICB"/>
    <property type="match status" value="1"/>
</dbReference>
<organism evidence="2 3">
    <name type="scientific">Candidatus Beckwithbacteria bacterium RIFCSPHIGHO2_12_FULL_47_17</name>
    <dbReference type="NCBI Taxonomy" id="1797460"/>
    <lineage>
        <taxon>Bacteria</taxon>
        <taxon>Candidatus Beckwithiibacteriota</taxon>
    </lineage>
</organism>
<protein>
    <recommendedName>
        <fullName evidence="1">HicB-like antitoxin of toxin-antitoxin system domain-containing protein</fullName>
    </recommendedName>
</protein>
<reference evidence="2 3" key="1">
    <citation type="journal article" date="2016" name="Nat. Commun.">
        <title>Thousands of microbial genomes shed light on interconnected biogeochemical processes in an aquifer system.</title>
        <authorList>
            <person name="Anantharaman K."/>
            <person name="Brown C.T."/>
            <person name="Hug L.A."/>
            <person name="Sharon I."/>
            <person name="Castelle C.J."/>
            <person name="Probst A.J."/>
            <person name="Thomas B.C."/>
            <person name="Singh A."/>
            <person name="Wilkins M.J."/>
            <person name="Karaoz U."/>
            <person name="Brodie E.L."/>
            <person name="Williams K.H."/>
            <person name="Hubbard S.S."/>
            <person name="Banfield J.F."/>
        </authorList>
    </citation>
    <scope>NUCLEOTIDE SEQUENCE [LARGE SCALE GENOMIC DNA]</scope>
</reference>
<dbReference type="InterPro" id="IPR051404">
    <property type="entry name" value="TA_system_antitoxin"/>
</dbReference>
<dbReference type="Pfam" id="PF15919">
    <property type="entry name" value="HicB_lk_antitox"/>
    <property type="match status" value="1"/>
</dbReference>
<proteinExistence type="predicted"/>
<dbReference type="AlphaFoldDB" id="A0A1F5DNY8"/>
<dbReference type="InterPro" id="IPR031807">
    <property type="entry name" value="HicB-like"/>
</dbReference>
<dbReference type="Proteomes" id="UP000176791">
    <property type="component" value="Unassembled WGS sequence"/>
</dbReference>
<dbReference type="SUPFAM" id="SSF143100">
    <property type="entry name" value="TTHA1013/TTHA0281-like"/>
    <property type="match status" value="1"/>
</dbReference>
<feature type="domain" description="HicB-like antitoxin of toxin-antitoxin system" evidence="1">
    <location>
        <begin position="6"/>
        <end position="61"/>
    </location>
</feature>
<name>A0A1F5DNY8_9BACT</name>
<comment type="caution">
    <text evidence="2">The sequence shown here is derived from an EMBL/GenBank/DDBJ whole genome shotgun (WGS) entry which is preliminary data.</text>
</comment>
<gene>
    <name evidence="2" type="ORF">A3E73_02785</name>
</gene>
<dbReference type="PANTHER" id="PTHR34504">
    <property type="entry name" value="ANTITOXIN HICB"/>
    <property type="match status" value="1"/>
</dbReference>
<dbReference type="STRING" id="1797460.A3E73_02785"/>
<evidence type="ECO:0000259" key="1">
    <source>
        <dbReference type="Pfam" id="PF15919"/>
    </source>
</evidence>
<dbReference type="InterPro" id="IPR035069">
    <property type="entry name" value="TTHA1013/TTHA0281-like"/>
</dbReference>
<evidence type="ECO:0000313" key="3">
    <source>
        <dbReference type="Proteomes" id="UP000176791"/>
    </source>
</evidence>
<sequence length="75" mass="8095">MKINHYTAIFQKEPDGGYTVIIPALKGCVTYGETIEAASAAAREAIESYLGSLAMDRDEAPADIDFVSTIDFSYA</sequence>
<evidence type="ECO:0000313" key="2">
    <source>
        <dbReference type="EMBL" id="OGD56760.1"/>
    </source>
</evidence>
<accession>A0A1F5DNY8</accession>
<dbReference type="Gene3D" id="3.30.160.250">
    <property type="match status" value="1"/>
</dbReference>
<dbReference type="EMBL" id="MEZN01000009">
    <property type="protein sequence ID" value="OGD56760.1"/>
    <property type="molecule type" value="Genomic_DNA"/>
</dbReference>